<dbReference type="PATRIC" id="fig|1036673.3.peg.3705"/>
<evidence type="ECO:0000313" key="3">
    <source>
        <dbReference type="Proteomes" id="UP000006620"/>
    </source>
</evidence>
<dbReference type="PANTHER" id="PTHR43471">
    <property type="entry name" value="ABC TRANSPORTER PERMEASE"/>
    <property type="match status" value="1"/>
</dbReference>
<feature type="transmembrane region" description="Helical" evidence="1">
    <location>
        <begin position="186"/>
        <end position="208"/>
    </location>
</feature>
<dbReference type="HOGENOM" id="CLU_081568_0_0_9"/>
<reference evidence="3" key="1">
    <citation type="submission" date="2011-06" db="EMBL/GenBank/DDBJ databases">
        <title>Complete genome sequence of Paenibacillus mucilaginosus KNP414.</title>
        <authorList>
            <person name="Wang J."/>
            <person name="Hu S."/>
            <person name="Hu X."/>
            <person name="Zhang B."/>
            <person name="Dong D."/>
            <person name="Zhang S."/>
            <person name="Zhao K."/>
            <person name="Wu D."/>
        </authorList>
    </citation>
    <scope>NUCLEOTIDE SEQUENCE [LARGE SCALE GENOMIC DNA]</scope>
    <source>
        <strain evidence="3">KNP414</strain>
    </source>
</reference>
<dbReference type="Proteomes" id="UP000006620">
    <property type="component" value="Chromosome"/>
</dbReference>
<organism evidence="2 3">
    <name type="scientific">Paenibacillus mucilaginosus (strain KNP414)</name>
    <dbReference type="NCBI Taxonomy" id="1036673"/>
    <lineage>
        <taxon>Bacteria</taxon>
        <taxon>Bacillati</taxon>
        <taxon>Bacillota</taxon>
        <taxon>Bacilli</taxon>
        <taxon>Bacillales</taxon>
        <taxon>Paenibacillaceae</taxon>
        <taxon>Paenibacillus</taxon>
    </lineage>
</organism>
<accession>F8FBJ5</accession>
<feature type="transmembrane region" description="Helical" evidence="1">
    <location>
        <begin position="119"/>
        <end position="138"/>
    </location>
</feature>
<reference evidence="2 3" key="2">
    <citation type="journal article" date="2013" name="Genome Announc.">
        <title>Genome Sequence of Growth-Improving Paenibacillus mucilaginosus Strain KNP414.</title>
        <authorList>
            <person name="Lu J.J."/>
            <person name="Wang J.F."/>
            <person name="Hu X.F."/>
        </authorList>
    </citation>
    <scope>NUCLEOTIDE SEQUENCE [LARGE SCALE GENOMIC DNA]</scope>
    <source>
        <strain evidence="2 3">KNP414</strain>
    </source>
</reference>
<dbReference type="RefSeq" id="WP_013917718.1">
    <property type="nucleotide sequence ID" value="NC_015690.1"/>
</dbReference>
<dbReference type="AlphaFoldDB" id="F8FBJ5"/>
<evidence type="ECO:0008006" key="4">
    <source>
        <dbReference type="Google" id="ProtNLM"/>
    </source>
</evidence>
<keyword evidence="1" id="KW-0812">Transmembrane</keyword>
<dbReference type="GO" id="GO:0005886">
    <property type="term" value="C:plasma membrane"/>
    <property type="evidence" value="ECO:0007669"/>
    <property type="project" value="UniProtKB-SubCell"/>
</dbReference>
<feature type="transmembrane region" description="Helical" evidence="1">
    <location>
        <begin position="158"/>
        <end position="179"/>
    </location>
</feature>
<feature type="transmembrane region" description="Helical" evidence="1">
    <location>
        <begin position="65"/>
        <end position="86"/>
    </location>
</feature>
<sequence length="294" mass="31443">MMITIVGMTWKEMLRKRVLLLTLILTAVFLLAFWFLAGSLRSDAASSGGTGARDLTTLMDAYRAGVMSLTLGFFFGSFVLAFLAIFSSFSAVSGEAETGVLQALLPRPVSRSQWYIGRWTGYVTVGLLYGAILFTAILTITGMHATVPGDPASWVRGYLLFASVVPLLVSLGMLGSCFFSSLGNGVLMTMLFGAGWLGGMIEKIASGIPPGEAALKPMQTIAGIFALLMPADSLSRRMLAELFSVSDVSELFDGNLTLGTTLGQIPSNAYLWYAAAYTAVMLAAGVIAFRRRDF</sequence>
<dbReference type="KEGG" id="pms:KNP414_04029"/>
<feature type="transmembrane region" description="Helical" evidence="1">
    <location>
        <begin position="270"/>
        <end position="289"/>
    </location>
</feature>
<evidence type="ECO:0000313" key="2">
    <source>
        <dbReference type="EMBL" id="AEI42562.1"/>
    </source>
</evidence>
<protein>
    <recommendedName>
        <fullName evidence="4">ABC transporter permease</fullName>
    </recommendedName>
</protein>
<keyword evidence="1" id="KW-0472">Membrane</keyword>
<keyword evidence="1" id="KW-1133">Transmembrane helix</keyword>
<proteinExistence type="predicted"/>
<name>F8FBJ5_PAEMK</name>
<dbReference type="Pfam" id="PF12679">
    <property type="entry name" value="ABC2_membrane_2"/>
    <property type="match status" value="1"/>
</dbReference>
<dbReference type="EMBL" id="CP002869">
    <property type="protein sequence ID" value="AEI42562.1"/>
    <property type="molecule type" value="Genomic_DNA"/>
</dbReference>
<gene>
    <name evidence="2" type="ordered locus">KNP414_04029</name>
</gene>
<evidence type="ECO:0000256" key="1">
    <source>
        <dbReference type="SAM" id="Phobius"/>
    </source>
</evidence>
<dbReference type="GO" id="GO:0140359">
    <property type="term" value="F:ABC-type transporter activity"/>
    <property type="evidence" value="ECO:0007669"/>
    <property type="project" value="InterPro"/>
</dbReference>